<accession>A0AAU9EGQ4</accession>
<dbReference type="AlphaFoldDB" id="A0AAU9EGQ4"/>
<keyword evidence="4" id="KW-1185">Reference proteome</keyword>
<evidence type="ECO:0000256" key="1">
    <source>
        <dbReference type="SAM" id="MobiDB-lite"/>
    </source>
</evidence>
<dbReference type="Proteomes" id="UP001366166">
    <property type="component" value="Chromosome"/>
</dbReference>
<dbReference type="EMBL" id="AP028679">
    <property type="protein sequence ID" value="BEQ16368.1"/>
    <property type="molecule type" value="Genomic_DNA"/>
</dbReference>
<name>A0AAU9EGQ4_9BACT</name>
<dbReference type="InterPro" id="IPR029464">
    <property type="entry name" value="HSDR_N"/>
</dbReference>
<proteinExistence type="predicted"/>
<feature type="domain" description="Type I restriction enzyme R protein N-terminal" evidence="2">
    <location>
        <begin position="18"/>
        <end position="128"/>
    </location>
</feature>
<dbReference type="Pfam" id="PF13588">
    <property type="entry name" value="HSDR_N_2"/>
    <property type="match status" value="1"/>
</dbReference>
<dbReference type="KEGG" id="dmp:FAK_34340"/>
<evidence type="ECO:0000313" key="3">
    <source>
        <dbReference type="EMBL" id="BEQ16368.1"/>
    </source>
</evidence>
<evidence type="ECO:0000259" key="2">
    <source>
        <dbReference type="Pfam" id="PF13588"/>
    </source>
</evidence>
<gene>
    <name evidence="3" type="ORF">FAK_34340</name>
</gene>
<evidence type="ECO:0000313" key="4">
    <source>
        <dbReference type="Proteomes" id="UP001366166"/>
    </source>
</evidence>
<dbReference type="RefSeq" id="WP_338602095.1">
    <property type="nucleotide sequence ID" value="NZ_AP028679.1"/>
</dbReference>
<protein>
    <recommendedName>
        <fullName evidence="2">Type I restriction enzyme R protein N-terminal domain-containing protein</fullName>
    </recommendedName>
</protein>
<organism evidence="3 4">
    <name type="scientific">Desulfoferula mesophila</name>
    <dbReference type="NCBI Taxonomy" id="3058419"/>
    <lineage>
        <taxon>Bacteria</taxon>
        <taxon>Pseudomonadati</taxon>
        <taxon>Thermodesulfobacteriota</taxon>
        <taxon>Desulfarculia</taxon>
        <taxon>Desulfarculales</taxon>
        <taxon>Desulfarculaceae</taxon>
        <taxon>Desulfoferula</taxon>
    </lineage>
</organism>
<feature type="region of interest" description="Disordered" evidence="1">
    <location>
        <begin position="1"/>
        <end position="21"/>
    </location>
</feature>
<sequence length="170" mass="18590">MTSPTDLITGRPLSPSDDEPVRQATEARLLAMGYLSQDIRVDAARTLGTEYASLRVVADLLVHSGDRPAMLLRCARGSLVTREKEALAAARLITPHMTPLTVVTNGEDAEILETYNGEVLAQGLAGIPYPEQLARMLAKRPLRKPTRHETTQAARVYAAYGGFHCEAYCR</sequence>
<reference evidence="4" key="1">
    <citation type="journal article" date="2023" name="Arch. Microbiol.">
        <title>Desulfoferula mesophilus gen. nov. sp. nov., a mesophilic sulfate-reducing bacterium isolated from a brackish lake sediment.</title>
        <authorList>
            <person name="Watanabe T."/>
            <person name="Yabe T."/>
            <person name="Tsuji J.M."/>
            <person name="Fukui M."/>
        </authorList>
    </citation>
    <scope>NUCLEOTIDE SEQUENCE [LARGE SCALE GENOMIC DNA]</scope>
    <source>
        <strain evidence="4">12FAK</strain>
    </source>
</reference>